<comment type="caution">
    <text evidence="2">The sequence shown here is derived from an EMBL/GenBank/DDBJ whole genome shotgun (WGS) entry which is preliminary data.</text>
</comment>
<keyword evidence="3" id="KW-1185">Reference proteome</keyword>
<reference evidence="2 3" key="2">
    <citation type="submission" date="2024-02" db="EMBL/GenBank/DDBJ databases">
        <title>The Genome Sequence of Enterococcus sp. DIV0159.</title>
        <authorList>
            <person name="Earl A."/>
            <person name="Manson A."/>
            <person name="Gilmore M."/>
            <person name="Sanders J."/>
            <person name="Shea T."/>
            <person name="Howe W."/>
            <person name="Livny J."/>
            <person name="Cuomo C."/>
            <person name="Neafsey D."/>
            <person name="Birren B."/>
        </authorList>
    </citation>
    <scope>NUCLEOTIDE SEQUENCE [LARGE SCALE GENOMIC DNA]</scope>
    <source>
        <strain evidence="2 3">665A</strain>
    </source>
</reference>
<dbReference type="RefSeq" id="WP_207705062.1">
    <property type="nucleotide sequence ID" value="NZ_JAFREL020000007.1"/>
</dbReference>
<sequence>MYDIVIVLYQIKASESPTIQTLQQILTSNELPELRQVIVFDNSVSEDNPVFTDERFVYHFAEGNQGLAKAYNYVWPKSLSKGCHWLITLDQDTSLTNDYFSAVADEINQADKNIAIIAPVIYDKEKQISPVQSNTLRPLHTFLPRGGKIYYNQVMVINSAAMISLDFLQAIGGYNETFSMDYLDHWLCWRIFQEKKQIKILSGALHHQLSVLDYRNSMNTARYQQILNAESRFYKDYATEMFTEYKKQLLLRSMKQIFRGLFPYAGKTLSQYKMISGEKNGDKVTTKK</sequence>
<evidence type="ECO:0000313" key="2">
    <source>
        <dbReference type="EMBL" id="MEO1773015.1"/>
    </source>
</evidence>
<gene>
    <name evidence="2" type="ORF">JZO67_004998</name>
</gene>
<protein>
    <recommendedName>
        <fullName evidence="1">Glycosyltransferase 2-like domain-containing protein</fullName>
    </recommendedName>
</protein>
<name>A0ABV0EYQ3_9ENTE</name>
<dbReference type="InterPro" id="IPR029044">
    <property type="entry name" value="Nucleotide-diphossugar_trans"/>
</dbReference>
<reference evidence="2 3" key="1">
    <citation type="submission" date="2021-03" db="EMBL/GenBank/DDBJ databases">
        <authorList>
            <person name="Gilmore M.S."/>
            <person name="Schwartzman J."/>
            <person name="Van Tyne D."/>
            <person name="Martin M."/>
            <person name="Earl A.M."/>
            <person name="Manson A.L."/>
            <person name="Straub T."/>
            <person name="Salamzade R."/>
            <person name="Saavedra J."/>
            <person name="Lebreton F."/>
            <person name="Prichula J."/>
            <person name="Schaufler K."/>
            <person name="Gaca A."/>
            <person name="Sgardioli B."/>
            <person name="Wagenaar J."/>
            <person name="Strong T."/>
        </authorList>
    </citation>
    <scope>NUCLEOTIDE SEQUENCE [LARGE SCALE GENOMIC DNA]</scope>
    <source>
        <strain evidence="2 3">665A</strain>
    </source>
</reference>
<dbReference type="Proteomes" id="UP000664357">
    <property type="component" value="Unassembled WGS sequence"/>
</dbReference>
<dbReference type="Gene3D" id="3.90.550.10">
    <property type="entry name" value="Spore Coat Polysaccharide Biosynthesis Protein SpsA, Chain A"/>
    <property type="match status" value="1"/>
</dbReference>
<evidence type="ECO:0000313" key="3">
    <source>
        <dbReference type="Proteomes" id="UP000664357"/>
    </source>
</evidence>
<proteinExistence type="predicted"/>
<dbReference type="Pfam" id="PF00535">
    <property type="entry name" value="Glycos_transf_2"/>
    <property type="match status" value="1"/>
</dbReference>
<dbReference type="EMBL" id="JAFREL020000007">
    <property type="protein sequence ID" value="MEO1773015.1"/>
    <property type="molecule type" value="Genomic_DNA"/>
</dbReference>
<dbReference type="InterPro" id="IPR001173">
    <property type="entry name" value="Glyco_trans_2-like"/>
</dbReference>
<accession>A0ABV0EYQ3</accession>
<dbReference type="SUPFAM" id="SSF53448">
    <property type="entry name" value="Nucleotide-diphospho-sugar transferases"/>
    <property type="match status" value="1"/>
</dbReference>
<organism evidence="2 3">
    <name type="scientific">Candidatus Enterococcus ferrettii</name>
    <dbReference type="NCBI Taxonomy" id="2815324"/>
    <lineage>
        <taxon>Bacteria</taxon>
        <taxon>Bacillati</taxon>
        <taxon>Bacillota</taxon>
        <taxon>Bacilli</taxon>
        <taxon>Lactobacillales</taxon>
        <taxon>Enterococcaceae</taxon>
        <taxon>Enterococcus</taxon>
    </lineage>
</organism>
<evidence type="ECO:0000259" key="1">
    <source>
        <dbReference type="Pfam" id="PF00535"/>
    </source>
</evidence>
<feature type="domain" description="Glycosyltransferase 2-like" evidence="1">
    <location>
        <begin position="16"/>
        <end position="170"/>
    </location>
</feature>